<keyword evidence="1" id="KW-1133">Transmembrane helix</keyword>
<keyword evidence="3" id="KW-1185">Reference proteome</keyword>
<reference evidence="2 3" key="1">
    <citation type="submission" date="2015-08" db="EMBL/GenBank/DDBJ databases">
        <title>Investigation of the bacterial diversity of lava forest soil.</title>
        <authorList>
            <person name="Lee J.S."/>
        </authorList>
    </citation>
    <scope>NUCLEOTIDE SEQUENCE [LARGE SCALE GENOMIC DNA]</scope>
    <source>
        <strain evidence="2 3">GJW-30</strain>
    </source>
</reference>
<dbReference type="KEGG" id="vgo:GJW-30_1_04440"/>
<dbReference type="EMBL" id="AP014946">
    <property type="protein sequence ID" value="BAT61878.1"/>
    <property type="molecule type" value="Genomic_DNA"/>
</dbReference>
<sequence length="31" mass="3393">MFLFFSSRMGLLGSIAVSILLSIVLLYACAR</sequence>
<dbReference type="AlphaFoldDB" id="A0A0S3Q0Z8"/>
<proteinExistence type="predicted"/>
<gene>
    <name evidence="2" type="ORF">GJW-30_1_04440</name>
</gene>
<feature type="transmembrane region" description="Helical" evidence="1">
    <location>
        <begin position="12"/>
        <end position="30"/>
    </location>
</feature>
<keyword evidence="1" id="KW-0472">Membrane</keyword>
<keyword evidence="1" id="KW-0812">Transmembrane</keyword>
<accession>A0A0S3Q0Z8</accession>
<evidence type="ECO:0000313" key="3">
    <source>
        <dbReference type="Proteomes" id="UP000236884"/>
    </source>
</evidence>
<protein>
    <submittedName>
        <fullName evidence="2">Uncharacterized protein</fullName>
    </submittedName>
</protein>
<evidence type="ECO:0000313" key="2">
    <source>
        <dbReference type="EMBL" id="BAT61878.1"/>
    </source>
</evidence>
<organism evidence="2 3">
    <name type="scientific">Variibacter gotjawalensis</name>
    <dbReference type="NCBI Taxonomy" id="1333996"/>
    <lineage>
        <taxon>Bacteria</taxon>
        <taxon>Pseudomonadati</taxon>
        <taxon>Pseudomonadota</taxon>
        <taxon>Alphaproteobacteria</taxon>
        <taxon>Hyphomicrobiales</taxon>
        <taxon>Nitrobacteraceae</taxon>
        <taxon>Variibacter</taxon>
    </lineage>
</organism>
<dbReference type="Proteomes" id="UP000236884">
    <property type="component" value="Chromosome"/>
</dbReference>
<name>A0A0S3Q0Z8_9BRAD</name>
<evidence type="ECO:0000256" key="1">
    <source>
        <dbReference type="SAM" id="Phobius"/>
    </source>
</evidence>